<evidence type="ECO:0000313" key="2">
    <source>
        <dbReference type="EMBL" id="MFD2607917.1"/>
    </source>
</evidence>
<feature type="domain" description="Rhodanese" evidence="1">
    <location>
        <begin position="10"/>
        <end position="94"/>
    </location>
</feature>
<organism evidence="2 3">
    <name type="scientific">Deinococcus taklimakanensis</name>
    <dbReference type="NCBI Taxonomy" id="536443"/>
    <lineage>
        <taxon>Bacteria</taxon>
        <taxon>Thermotogati</taxon>
        <taxon>Deinococcota</taxon>
        <taxon>Deinococci</taxon>
        <taxon>Deinococcales</taxon>
        <taxon>Deinococcaceae</taxon>
        <taxon>Deinococcus</taxon>
    </lineage>
</organism>
<sequence length="95" mass="9832">MASPLAPAALTPGVTVVDLRPPELRLADPLKLNVPVRAVTLEQIEAGTHGLTPDLGPLLVVCERGVRSGLAARYLRADGLDAAHQPGGVRGLALK</sequence>
<evidence type="ECO:0000259" key="1">
    <source>
        <dbReference type="PROSITE" id="PS50206"/>
    </source>
</evidence>
<dbReference type="InterPro" id="IPR001763">
    <property type="entry name" value="Rhodanese-like_dom"/>
</dbReference>
<name>A0ABW5P1F2_9DEIO</name>
<dbReference type="EMBL" id="JBHUMK010000006">
    <property type="protein sequence ID" value="MFD2607917.1"/>
    <property type="molecule type" value="Genomic_DNA"/>
</dbReference>
<reference evidence="3" key="1">
    <citation type="journal article" date="2019" name="Int. J. Syst. Evol. Microbiol.">
        <title>The Global Catalogue of Microorganisms (GCM) 10K type strain sequencing project: providing services to taxonomists for standard genome sequencing and annotation.</title>
        <authorList>
            <consortium name="The Broad Institute Genomics Platform"/>
            <consortium name="The Broad Institute Genome Sequencing Center for Infectious Disease"/>
            <person name="Wu L."/>
            <person name="Ma J."/>
        </authorList>
    </citation>
    <scope>NUCLEOTIDE SEQUENCE [LARGE SCALE GENOMIC DNA]</scope>
    <source>
        <strain evidence="3">KCTC 33842</strain>
    </source>
</reference>
<evidence type="ECO:0000313" key="3">
    <source>
        <dbReference type="Proteomes" id="UP001597475"/>
    </source>
</evidence>
<dbReference type="Gene3D" id="3.40.250.10">
    <property type="entry name" value="Rhodanese-like domain"/>
    <property type="match status" value="1"/>
</dbReference>
<protein>
    <submittedName>
        <fullName evidence="2">Rhodanese-like domain-containing protein</fullName>
    </submittedName>
</protein>
<dbReference type="CDD" id="cd00158">
    <property type="entry name" value="RHOD"/>
    <property type="match status" value="1"/>
</dbReference>
<accession>A0ABW5P1F2</accession>
<dbReference type="SUPFAM" id="SSF52821">
    <property type="entry name" value="Rhodanese/Cell cycle control phosphatase"/>
    <property type="match status" value="1"/>
</dbReference>
<keyword evidence="3" id="KW-1185">Reference proteome</keyword>
<dbReference type="Proteomes" id="UP001597475">
    <property type="component" value="Unassembled WGS sequence"/>
</dbReference>
<dbReference type="RefSeq" id="WP_386841995.1">
    <property type="nucleotide sequence ID" value="NZ_JBHUMK010000006.1"/>
</dbReference>
<dbReference type="InterPro" id="IPR036873">
    <property type="entry name" value="Rhodanese-like_dom_sf"/>
</dbReference>
<dbReference type="PROSITE" id="PS50206">
    <property type="entry name" value="RHODANESE_3"/>
    <property type="match status" value="1"/>
</dbReference>
<gene>
    <name evidence="2" type="ORF">ACFSR9_00475</name>
</gene>
<proteinExistence type="predicted"/>
<comment type="caution">
    <text evidence="2">The sequence shown here is derived from an EMBL/GenBank/DDBJ whole genome shotgun (WGS) entry which is preliminary data.</text>
</comment>